<dbReference type="Pfam" id="PF05170">
    <property type="entry name" value="AsmA"/>
    <property type="match status" value="2"/>
</dbReference>
<organism evidence="4 5">
    <name type="scientific">Acidiphilium acidophilum</name>
    <name type="common">Thiobacillus acidophilus</name>
    <dbReference type="NCBI Taxonomy" id="76588"/>
    <lineage>
        <taxon>Bacteria</taxon>
        <taxon>Pseudomonadati</taxon>
        <taxon>Pseudomonadota</taxon>
        <taxon>Alphaproteobacteria</taxon>
        <taxon>Acetobacterales</taxon>
        <taxon>Acidocellaceae</taxon>
        <taxon>Acidiphilium</taxon>
    </lineage>
</organism>
<protein>
    <submittedName>
        <fullName evidence="4">AsmA family protein</fullName>
    </submittedName>
</protein>
<feature type="compositionally biased region" description="Low complexity" evidence="1">
    <location>
        <begin position="866"/>
        <end position="886"/>
    </location>
</feature>
<accession>A0AAW9DQK9</accession>
<proteinExistence type="predicted"/>
<feature type="transmembrane region" description="Helical" evidence="2">
    <location>
        <begin position="20"/>
        <end position="41"/>
    </location>
</feature>
<dbReference type="PANTHER" id="PTHR30441">
    <property type="entry name" value="DUF748 DOMAIN-CONTAINING PROTEIN"/>
    <property type="match status" value="1"/>
</dbReference>
<keyword evidence="2" id="KW-1133">Transmembrane helix</keyword>
<dbReference type="Proteomes" id="UP001279553">
    <property type="component" value="Unassembled WGS sequence"/>
</dbReference>
<reference evidence="4 5" key="1">
    <citation type="submission" date="2023-11" db="EMBL/GenBank/DDBJ databases">
        <title>MicrobeMod: A computational toolkit for identifying prokaryotic methylation and restriction-modification with nanopore sequencing.</title>
        <authorList>
            <person name="Crits-Christoph A."/>
            <person name="Kang S.C."/>
            <person name="Lee H."/>
            <person name="Ostrov N."/>
        </authorList>
    </citation>
    <scope>NUCLEOTIDE SEQUENCE [LARGE SCALE GENOMIC DNA]</scope>
    <source>
        <strain evidence="4 5">DSMZ 700</strain>
    </source>
</reference>
<gene>
    <name evidence="4" type="ORF">SIL87_11565</name>
</gene>
<keyword evidence="2" id="KW-0812">Transmembrane</keyword>
<dbReference type="GO" id="GO:0005886">
    <property type="term" value="C:plasma membrane"/>
    <property type="evidence" value="ECO:0007669"/>
    <property type="project" value="TreeGrafter"/>
</dbReference>
<keyword evidence="2" id="KW-0472">Membrane</keyword>
<evidence type="ECO:0000256" key="1">
    <source>
        <dbReference type="SAM" id="MobiDB-lite"/>
    </source>
</evidence>
<evidence type="ECO:0000259" key="3">
    <source>
        <dbReference type="Pfam" id="PF05170"/>
    </source>
</evidence>
<evidence type="ECO:0000313" key="4">
    <source>
        <dbReference type="EMBL" id="MDX5931406.1"/>
    </source>
</evidence>
<name>A0AAW9DQK9_ACIAO</name>
<evidence type="ECO:0000256" key="2">
    <source>
        <dbReference type="SAM" id="Phobius"/>
    </source>
</evidence>
<feature type="domain" description="AsmA" evidence="3">
    <location>
        <begin position="19"/>
        <end position="179"/>
    </location>
</feature>
<dbReference type="AlphaFoldDB" id="A0AAW9DQK9"/>
<comment type="caution">
    <text evidence="4">The sequence shown here is derived from an EMBL/GenBank/DDBJ whole genome shotgun (WGS) entry which is preliminary data.</text>
</comment>
<keyword evidence="5" id="KW-1185">Reference proteome</keyword>
<dbReference type="InterPro" id="IPR052894">
    <property type="entry name" value="AsmA-related"/>
</dbReference>
<feature type="domain" description="AsmA" evidence="3">
    <location>
        <begin position="512"/>
        <end position="748"/>
    </location>
</feature>
<evidence type="ECO:0000313" key="5">
    <source>
        <dbReference type="Proteomes" id="UP001279553"/>
    </source>
</evidence>
<dbReference type="EMBL" id="JAWXYB010000018">
    <property type="protein sequence ID" value="MDX5931406.1"/>
    <property type="molecule type" value="Genomic_DNA"/>
</dbReference>
<dbReference type="InterPro" id="IPR007844">
    <property type="entry name" value="AsmA"/>
</dbReference>
<dbReference type="PANTHER" id="PTHR30441:SF4">
    <property type="entry name" value="PROTEIN ASMA"/>
    <property type="match status" value="1"/>
</dbReference>
<dbReference type="RefSeq" id="WP_319614320.1">
    <property type="nucleotide sequence ID" value="NZ_JAWXYB010000018.1"/>
</dbReference>
<feature type="region of interest" description="Disordered" evidence="1">
    <location>
        <begin position="854"/>
        <end position="895"/>
    </location>
</feature>
<sequence length="895" mass="90914">MQRPSRASTPPRRSTGRIVLIAIGLVIVVPVAALLIFVATFNPNRYKPEIIAAVERATGRQASITGNLRMRLSMVPTISATGITLANPPGFADANMATLRRVQAQVALLPLLSHQIDIVKLDLIDPAITLEYGPTGTPNWLFAPDQPTSTASSEAAAPSHANRIALQSVSIENGTITYKPAAAPMGTGTLAPLAAPSAPRVLTITHFTGSAAALGAPLHLDMQAQYDGAPFTLTGTTGPVSRLTGGGTGAWPIDLTLGAQNATLALKGSIAHPRHAEGYVLAVHAVIPDLATLDTYAGGYRLPPLKSVDFKAQIAQADAPAGGHPAELPNVTNASLTAGASDLASWRKGLAITSLNATMASFDQPLNLALAGSYQNKPVGLEGTAGPLGPILAAALGKPPEKPAATTTPAPTTPADDRFAVNLAAKVGNATFGVAGGIATPAKLAGVALKLTARIPNLAHLSDLAGEALPAWTNIGLSGLLTDPGGQGLNRAIGLDSLAVTADQGQFGGAFSLIRGKIPDLQAVINAPRIDLTALLQAMPKPHSTTTTTTTTTIPPAASRANNVIPATPLPFNLLRQGDGNVELTIGQLMYDGATYDAITAHGLLHQGVLTIRPITAELPGGAVTGTLNVDATANPPKIHLTSSAPAFRLAPLLTVMGLPNAAGATMALYADLGGEGNSLRGIAATLDGSLGVSTVNGEIDGALLARLFGSSLSAVGLPASLVGAQGPVMVRCFAGRLDATNGLASVRALTLDSSRMYLTGTGTLDLGAERLNLILRPQVRVDNGQAPIPVALRGTFANPHAGIAPAGDYDATVASLAQQLGRNHQTVLGRLAQNLGITPPPASPQSCTGALALARMGHPGPMPSGPGYDAAAPAPTTGAAPASGPQNLLQSLFR</sequence>
<dbReference type="GO" id="GO:0090313">
    <property type="term" value="P:regulation of protein targeting to membrane"/>
    <property type="evidence" value="ECO:0007669"/>
    <property type="project" value="TreeGrafter"/>
</dbReference>